<keyword evidence="1" id="KW-0472">Membrane</keyword>
<organism evidence="2 3">
    <name type="scientific">Amphritea balenae</name>
    <dbReference type="NCBI Taxonomy" id="452629"/>
    <lineage>
        <taxon>Bacteria</taxon>
        <taxon>Pseudomonadati</taxon>
        <taxon>Pseudomonadota</taxon>
        <taxon>Gammaproteobacteria</taxon>
        <taxon>Oceanospirillales</taxon>
        <taxon>Oceanospirillaceae</taxon>
        <taxon>Amphritea</taxon>
    </lineage>
</organism>
<accession>A0A3P1SUJ7</accession>
<feature type="transmembrane region" description="Helical" evidence="1">
    <location>
        <begin position="50"/>
        <end position="69"/>
    </location>
</feature>
<keyword evidence="3" id="KW-1185">Reference proteome</keyword>
<evidence type="ECO:0000313" key="2">
    <source>
        <dbReference type="EMBL" id="RRD00708.1"/>
    </source>
</evidence>
<sequence length="85" mass="10119">MSDKHHSDDGWFDKPENVKKMLKVFYVVCALLVLVDFIVHRHIYHDWESIPAFYAIYGFIGCVVLVLIATEMRKFLMRGEDYYDE</sequence>
<comment type="caution">
    <text evidence="2">The sequence shown here is derived from an EMBL/GenBank/DDBJ whole genome shotgun (WGS) entry which is preliminary data.</text>
</comment>
<feature type="transmembrane region" description="Helical" evidence="1">
    <location>
        <begin position="24"/>
        <end position="44"/>
    </location>
</feature>
<dbReference type="Proteomes" id="UP000267535">
    <property type="component" value="Unassembled WGS sequence"/>
</dbReference>
<name>A0A3P1SUJ7_9GAMM</name>
<dbReference type="OrthoDB" id="282116at2"/>
<dbReference type="RefSeq" id="WP_124925291.1">
    <property type="nucleotide sequence ID" value="NZ_BMOH01000003.1"/>
</dbReference>
<proteinExistence type="predicted"/>
<evidence type="ECO:0000256" key="1">
    <source>
        <dbReference type="SAM" id="Phobius"/>
    </source>
</evidence>
<dbReference type="EMBL" id="RQXV01000002">
    <property type="protein sequence ID" value="RRD00708.1"/>
    <property type="molecule type" value="Genomic_DNA"/>
</dbReference>
<evidence type="ECO:0008006" key="4">
    <source>
        <dbReference type="Google" id="ProtNLM"/>
    </source>
</evidence>
<gene>
    <name evidence="2" type="ORF">EHS89_06390</name>
</gene>
<evidence type="ECO:0000313" key="3">
    <source>
        <dbReference type="Proteomes" id="UP000267535"/>
    </source>
</evidence>
<reference evidence="2 3" key="1">
    <citation type="submission" date="2018-11" db="EMBL/GenBank/DDBJ databases">
        <title>The draft genome sequence of Amphritea balenae JAMM 1525T.</title>
        <authorList>
            <person name="Fang Z."/>
            <person name="Zhang Y."/>
            <person name="Han X."/>
        </authorList>
    </citation>
    <scope>NUCLEOTIDE SEQUENCE [LARGE SCALE GENOMIC DNA]</scope>
    <source>
        <strain evidence="2 3">JAMM 1525</strain>
    </source>
</reference>
<keyword evidence="1" id="KW-0812">Transmembrane</keyword>
<protein>
    <recommendedName>
        <fullName evidence="4">2TM domain-containing protein</fullName>
    </recommendedName>
</protein>
<keyword evidence="1" id="KW-1133">Transmembrane helix</keyword>
<dbReference type="AlphaFoldDB" id="A0A3P1SUJ7"/>